<dbReference type="PROSITE" id="PS51186">
    <property type="entry name" value="GNAT"/>
    <property type="match status" value="1"/>
</dbReference>
<dbReference type="Proteomes" id="UP000727907">
    <property type="component" value="Unassembled WGS sequence"/>
</dbReference>
<evidence type="ECO:0000256" key="2">
    <source>
        <dbReference type="ARBA" id="ARBA00023315"/>
    </source>
</evidence>
<dbReference type="EMBL" id="JAHOPB010000001">
    <property type="protein sequence ID" value="MBU8874320.1"/>
    <property type="molecule type" value="Genomic_DNA"/>
</dbReference>
<dbReference type="CDD" id="cd04301">
    <property type="entry name" value="NAT_SF"/>
    <property type="match status" value="1"/>
</dbReference>
<comment type="caution">
    <text evidence="4">The sequence shown here is derived from an EMBL/GenBank/DDBJ whole genome shotgun (WGS) entry which is preliminary data.</text>
</comment>
<organism evidence="4 5">
    <name type="scientific">Reyranella humidisoli</name>
    <dbReference type="NCBI Taxonomy" id="2849149"/>
    <lineage>
        <taxon>Bacteria</taxon>
        <taxon>Pseudomonadati</taxon>
        <taxon>Pseudomonadota</taxon>
        <taxon>Alphaproteobacteria</taxon>
        <taxon>Hyphomicrobiales</taxon>
        <taxon>Reyranellaceae</taxon>
        <taxon>Reyranella</taxon>
    </lineage>
</organism>
<sequence>MIRRPHPHEIKLLPQIENEADLRYRHVGLDRVIDMPPASLASLEAGRREGRLWIAVSALDQPIGFALMKFPGGTAWLDQLSVLNRWQGRGHGSALIEQVAAAARRLGHRTLYLSTYRDVPWNAPYYTRRGFEEMPRGDWPHIFRMQEMGANRHGHPPWRRTIMRRLL</sequence>
<keyword evidence="2" id="KW-0012">Acyltransferase</keyword>
<feature type="domain" description="N-acetyltransferase" evidence="3">
    <location>
        <begin position="1"/>
        <end position="150"/>
    </location>
</feature>
<evidence type="ECO:0000256" key="1">
    <source>
        <dbReference type="ARBA" id="ARBA00022679"/>
    </source>
</evidence>
<keyword evidence="5" id="KW-1185">Reference proteome</keyword>
<evidence type="ECO:0000313" key="5">
    <source>
        <dbReference type="Proteomes" id="UP000727907"/>
    </source>
</evidence>
<dbReference type="PANTHER" id="PTHR43877">
    <property type="entry name" value="AMINOALKYLPHOSPHONATE N-ACETYLTRANSFERASE-RELATED-RELATED"/>
    <property type="match status" value="1"/>
</dbReference>
<protein>
    <submittedName>
        <fullName evidence="4">GNAT family N-acetyltransferase</fullName>
    </submittedName>
</protein>
<dbReference type="Pfam" id="PF00583">
    <property type="entry name" value="Acetyltransf_1"/>
    <property type="match status" value="1"/>
</dbReference>
<keyword evidence="1" id="KW-0808">Transferase</keyword>
<evidence type="ECO:0000259" key="3">
    <source>
        <dbReference type="PROSITE" id="PS51186"/>
    </source>
</evidence>
<proteinExistence type="predicted"/>
<accession>A0ABS6IM99</accession>
<dbReference type="RefSeq" id="WP_216959608.1">
    <property type="nucleotide sequence ID" value="NZ_JAHOPB010000001.1"/>
</dbReference>
<evidence type="ECO:0000313" key="4">
    <source>
        <dbReference type="EMBL" id="MBU8874320.1"/>
    </source>
</evidence>
<dbReference type="InterPro" id="IPR050832">
    <property type="entry name" value="Bact_Acetyltransf"/>
</dbReference>
<reference evidence="4 5" key="1">
    <citation type="submission" date="2021-06" db="EMBL/GenBank/DDBJ databases">
        <authorList>
            <person name="Lee D.H."/>
        </authorList>
    </citation>
    <scope>NUCLEOTIDE SEQUENCE [LARGE SCALE GENOMIC DNA]</scope>
    <source>
        <strain evidence="4 5">MMS21-HV4-11</strain>
    </source>
</reference>
<gene>
    <name evidence="4" type="ORF">KQ910_11130</name>
</gene>
<dbReference type="InterPro" id="IPR000182">
    <property type="entry name" value="GNAT_dom"/>
</dbReference>
<name>A0ABS6IM99_9HYPH</name>